<dbReference type="PATRIC" id="fig|235272.12.peg.2379"/>
<organism evidence="2 3">
    <name type="scientific">Pseudomonas amygdali pv. dendropanacis</name>
    <dbReference type="NCBI Taxonomy" id="235272"/>
    <lineage>
        <taxon>Bacteria</taxon>
        <taxon>Pseudomonadati</taxon>
        <taxon>Pseudomonadota</taxon>
        <taxon>Gammaproteobacteria</taxon>
        <taxon>Pseudomonadales</taxon>
        <taxon>Pseudomonadaceae</taxon>
        <taxon>Pseudomonas</taxon>
        <taxon>Pseudomonas amygdali</taxon>
    </lineage>
</organism>
<comment type="caution">
    <text evidence="2">The sequence shown here is derived from an EMBL/GenBank/DDBJ whole genome shotgun (WGS) entry which is preliminary data.</text>
</comment>
<sequence>MALFSVGKFLQTVDIFSVLLQQAMIAMSHYWLILQQ</sequence>
<accession>A0A0P9QZQ6</accession>
<dbReference type="Proteomes" id="UP000050346">
    <property type="component" value="Unassembled WGS sequence"/>
</dbReference>
<dbReference type="AlphaFoldDB" id="A0A0P9QZQ6"/>
<evidence type="ECO:0000313" key="2">
    <source>
        <dbReference type="EMBL" id="KPX21163.1"/>
    </source>
</evidence>
<protein>
    <submittedName>
        <fullName evidence="2">Uncharacterized protein</fullName>
    </submittedName>
</protein>
<gene>
    <name evidence="2" type="ORF">ALO71_102697</name>
</gene>
<evidence type="ECO:0000256" key="1">
    <source>
        <dbReference type="SAM" id="Phobius"/>
    </source>
</evidence>
<feature type="transmembrane region" description="Helical" evidence="1">
    <location>
        <begin position="15"/>
        <end position="34"/>
    </location>
</feature>
<keyword evidence="1" id="KW-0472">Membrane</keyword>
<name>A0A0P9QZQ6_PSEA0</name>
<keyword evidence="1" id="KW-0812">Transmembrane</keyword>
<proteinExistence type="predicted"/>
<evidence type="ECO:0000313" key="3">
    <source>
        <dbReference type="Proteomes" id="UP000050346"/>
    </source>
</evidence>
<dbReference type="EMBL" id="LJQG01000104">
    <property type="protein sequence ID" value="KPX21163.1"/>
    <property type="molecule type" value="Genomic_DNA"/>
</dbReference>
<keyword evidence="1" id="KW-1133">Transmembrane helix</keyword>
<reference evidence="2 3" key="1">
    <citation type="submission" date="2015-09" db="EMBL/GenBank/DDBJ databases">
        <title>Genome announcement of multiple Pseudomonas syringae strains.</title>
        <authorList>
            <person name="Thakur S."/>
            <person name="Wang P.W."/>
            <person name="Gong Y."/>
            <person name="Weir B.S."/>
            <person name="Guttman D.S."/>
        </authorList>
    </citation>
    <scope>NUCLEOTIDE SEQUENCE [LARGE SCALE GENOMIC DNA]</scope>
    <source>
        <strain evidence="2 3">ICMP9150</strain>
    </source>
</reference>